<organism evidence="2">
    <name type="scientific">marine sediment metagenome</name>
    <dbReference type="NCBI Taxonomy" id="412755"/>
    <lineage>
        <taxon>unclassified sequences</taxon>
        <taxon>metagenomes</taxon>
        <taxon>ecological metagenomes</taxon>
    </lineage>
</organism>
<evidence type="ECO:0000313" key="2">
    <source>
        <dbReference type="EMBL" id="KKL54457.1"/>
    </source>
</evidence>
<evidence type="ECO:0000256" key="1">
    <source>
        <dbReference type="SAM" id="MobiDB-lite"/>
    </source>
</evidence>
<dbReference type="AlphaFoldDB" id="A0A0F9FTK5"/>
<proteinExistence type="predicted"/>
<name>A0A0F9FTK5_9ZZZZ</name>
<comment type="caution">
    <text evidence="2">The sequence shown here is derived from an EMBL/GenBank/DDBJ whole genome shotgun (WGS) entry which is preliminary data.</text>
</comment>
<feature type="compositionally biased region" description="Polar residues" evidence="1">
    <location>
        <begin position="1"/>
        <end position="11"/>
    </location>
</feature>
<sequence>SVDSCQRSDMSPSPILDDLVGPPASLAAEGRESIGVPFSNTHHSRFGQRGLRTYQLLGRRFIRASA</sequence>
<dbReference type="EMBL" id="LAZR01031192">
    <property type="protein sequence ID" value="KKL54457.1"/>
    <property type="molecule type" value="Genomic_DNA"/>
</dbReference>
<accession>A0A0F9FTK5</accession>
<protein>
    <submittedName>
        <fullName evidence="2">Uncharacterized protein</fullName>
    </submittedName>
</protein>
<reference evidence="2" key="1">
    <citation type="journal article" date="2015" name="Nature">
        <title>Complex archaea that bridge the gap between prokaryotes and eukaryotes.</title>
        <authorList>
            <person name="Spang A."/>
            <person name="Saw J.H."/>
            <person name="Jorgensen S.L."/>
            <person name="Zaremba-Niedzwiedzka K."/>
            <person name="Martijn J."/>
            <person name="Lind A.E."/>
            <person name="van Eijk R."/>
            <person name="Schleper C."/>
            <person name="Guy L."/>
            <person name="Ettema T.J."/>
        </authorList>
    </citation>
    <scope>NUCLEOTIDE SEQUENCE</scope>
</reference>
<feature type="region of interest" description="Disordered" evidence="1">
    <location>
        <begin position="1"/>
        <end position="22"/>
    </location>
</feature>
<gene>
    <name evidence="2" type="ORF">LCGC14_2265190</name>
</gene>
<feature type="non-terminal residue" evidence="2">
    <location>
        <position position="1"/>
    </location>
</feature>